<evidence type="ECO:0000313" key="3">
    <source>
        <dbReference type="Proteomes" id="UP000290289"/>
    </source>
</evidence>
<gene>
    <name evidence="2" type="ORF">DVH24_001888</name>
</gene>
<keyword evidence="1" id="KW-0627">Porphyrin biosynthesis</keyword>
<reference evidence="2 3" key="1">
    <citation type="submission" date="2018-10" db="EMBL/GenBank/DDBJ databases">
        <title>A high-quality apple genome assembly.</title>
        <authorList>
            <person name="Hu J."/>
        </authorList>
    </citation>
    <scope>NUCLEOTIDE SEQUENCE [LARGE SCALE GENOMIC DNA]</scope>
    <source>
        <strain evidence="3">cv. HFTH1</strain>
        <tissue evidence="2">Young leaf</tissue>
    </source>
</reference>
<comment type="catalytic activity">
    <reaction evidence="1">
        <text>hydroxymethylbilane = uroporphyrinogen III + H2O</text>
        <dbReference type="Rhea" id="RHEA:18965"/>
        <dbReference type="ChEBI" id="CHEBI:15377"/>
        <dbReference type="ChEBI" id="CHEBI:57308"/>
        <dbReference type="ChEBI" id="CHEBI:57845"/>
        <dbReference type="EC" id="4.2.1.75"/>
    </reaction>
</comment>
<sequence length="186" mass="20686">MFNNFRSSAHNSRITEENDSFKVYVSSPKPFRWAPPACNDDSITNNSRTVTPNEATTARKPFLTHQHNQSSISNTFRITHLCLSCLSPLISYSPSCPPFHWRIFIIASRIHAASTTSTSISHAQPKNGKLIASLLRAKQGISCLELLLIEHTRGLDLDRLSTVLSDTTFDWIVITSPEAGSVFLEA</sequence>
<dbReference type="InterPro" id="IPR039793">
    <property type="entry name" value="UROS/Hem4"/>
</dbReference>
<dbReference type="UniPathway" id="UPA00251">
    <property type="reaction ID" value="UER00320"/>
</dbReference>
<dbReference type="GO" id="GO:0006782">
    <property type="term" value="P:protoporphyrinogen IX biosynthetic process"/>
    <property type="evidence" value="ECO:0007669"/>
    <property type="project" value="UniProtKB-UniRule"/>
</dbReference>
<dbReference type="GO" id="GO:0004852">
    <property type="term" value="F:uroporphyrinogen-III synthase activity"/>
    <property type="evidence" value="ECO:0007669"/>
    <property type="project" value="UniProtKB-UniRule"/>
</dbReference>
<protein>
    <recommendedName>
        <fullName evidence="1">Uroporphyrinogen-III synthase</fullName>
        <ecNumber evidence="1">4.2.1.75</ecNumber>
    </recommendedName>
</protein>
<keyword evidence="3" id="KW-1185">Reference proteome</keyword>
<dbReference type="STRING" id="3750.A0A498I579"/>
<dbReference type="GO" id="GO:0009507">
    <property type="term" value="C:chloroplast"/>
    <property type="evidence" value="ECO:0007669"/>
    <property type="project" value="TreeGrafter"/>
</dbReference>
<name>A0A498I579_MALDO</name>
<proteinExistence type="inferred from homology"/>
<dbReference type="EC" id="4.2.1.75" evidence="1"/>
<keyword evidence="1" id="KW-0456">Lyase</keyword>
<dbReference type="Proteomes" id="UP000290289">
    <property type="component" value="Chromosome 13"/>
</dbReference>
<dbReference type="AlphaFoldDB" id="A0A498I579"/>
<dbReference type="EMBL" id="RDQH01000339">
    <property type="protein sequence ID" value="RXH78370.1"/>
    <property type="molecule type" value="Genomic_DNA"/>
</dbReference>
<evidence type="ECO:0000256" key="1">
    <source>
        <dbReference type="RuleBase" id="RU366031"/>
    </source>
</evidence>
<dbReference type="PANTHER" id="PTHR38042:SF1">
    <property type="entry name" value="UROPORPHYRINOGEN-III SYNTHASE, CHLOROPLASTIC"/>
    <property type="match status" value="1"/>
</dbReference>
<dbReference type="GO" id="GO:0006780">
    <property type="term" value="P:uroporphyrinogen III biosynthetic process"/>
    <property type="evidence" value="ECO:0007669"/>
    <property type="project" value="UniProtKB-UniRule"/>
</dbReference>
<organism evidence="2 3">
    <name type="scientific">Malus domestica</name>
    <name type="common">Apple</name>
    <name type="synonym">Pyrus malus</name>
    <dbReference type="NCBI Taxonomy" id="3750"/>
    <lineage>
        <taxon>Eukaryota</taxon>
        <taxon>Viridiplantae</taxon>
        <taxon>Streptophyta</taxon>
        <taxon>Embryophyta</taxon>
        <taxon>Tracheophyta</taxon>
        <taxon>Spermatophyta</taxon>
        <taxon>Magnoliopsida</taxon>
        <taxon>eudicotyledons</taxon>
        <taxon>Gunneridae</taxon>
        <taxon>Pentapetalae</taxon>
        <taxon>rosids</taxon>
        <taxon>fabids</taxon>
        <taxon>Rosales</taxon>
        <taxon>Rosaceae</taxon>
        <taxon>Amygdaloideae</taxon>
        <taxon>Maleae</taxon>
        <taxon>Malus</taxon>
    </lineage>
</organism>
<comment type="caution">
    <text evidence="2">The sequence shown here is derived from an EMBL/GenBank/DDBJ whole genome shotgun (WGS) entry which is preliminary data.</text>
</comment>
<evidence type="ECO:0000313" key="2">
    <source>
        <dbReference type="EMBL" id="RXH78370.1"/>
    </source>
</evidence>
<comment type="function">
    <text evidence="1">Catalyzes cyclization of the linear tetrapyrrole, hydroxymethylbilane, to the macrocyclic uroporphyrinogen III.</text>
</comment>
<comment type="similarity">
    <text evidence="1">Belongs to the uroporphyrinogen-III synthase family.</text>
</comment>
<dbReference type="PANTHER" id="PTHR38042">
    <property type="entry name" value="UROPORPHYRINOGEN-III SYNTHASE, CHLOROPLASTIC"/>
    <property type="match status" value="1"/>
</dbReference>
<accession>A0A498I579</accession>
<comment type="pathway">
    <text evidence="1">Porphyrin-containing compound metabolism; protoporphyrin-IX biosynthesis; coproporphyrinogen-III from 5-aminolevulinate: step 3/4.</text>
</comment>